<accession>A0A3N4ILT4</accession>
<evidence type="ECO:0000313" key="2">
    <source>
        <dbReference type="EMBL" id="RPA86839.1"/>
    </source>
</evidence>
<dbReference type="Proteomes" id="UP000275078">
    <property type="component" value="Unassembled WGS sequence"/>
</dbReference>
<protein>
    <submittedName>
        <fullName evidence="2">Uncharacterized protein</fullName>
    </submittedName>
</protein>
<evidence type="ECO:0000313" key="3">
    <source>
        <dbReference type="Proteomes" id="UP000275078"/>
    </source>
</evidence>
<sequence length="118" mass="12837">MKLYFVALTAIMGLVSASPVAVEAPLEKRVDKYCKTISTKASTPCYINPQGNTPGTIRTNLPANYAFWADCKKSWQTPNGADWILVKGQDCFVSSIYVASNDGQSASCSVFLDVCEAW</sequence>
<gene>
    <name evidence="2" type="ORF">BJ508DRAFT_411015</name>
</gene>
<proteinExistence type="predicted"/>
<dbReference type="AlphaFoldDB" id="A0A3N4ILT4"/>
<keyword evidence="1" id="KW-0732">Signal</keyword>
<name>A0A3N4ILT4_ASCIM</name>
<organism evidence="2 3">
    <name type="scientific">Ascobolus immersus RN42</name>
    <dbReference type="NCBI Taxonomy" id="1160509"/>
    <lineage>
        <taxon>Eukaryota</taxon>
        <taxon>Fungi</taxon>
        <taxon>Dikarya</taxon>
        <taxon>Ascomycota</taxon>
        <taxon>Pezizomycotina</taxon>
        <taxon>Pezizomycetes</taxon>
        <taxon>Pezizales</taxon>
        <taxon>Ascobolaceae</taxon>
        <taxon>Ascobolus</taxon>
    </lineage>
</organism>
<reference evidence="2 3" key="1">
    <citation type="journal article" date="2018" name="Nat. Ecol. Evol.">
        <title>Pezizomycetes genomes reveal the molecular basis of ectomycorrhizal truffle lifestyle.</title>
        <authorList>
            <person name="Murat C."/>
            <person name="Payen T."/>
            <person name="Noel B."/>
            <person name="Kuo A."/>
            <person name="Morin E."/>
            <person name="Chen J."/>
            <person name="Kohler A."/>
            <person name="Krizsan K."/>
            <person name="Balestrini R."/>
            <person name="Da Silva C."/>
            <person name="Montanini B."/>
            <person name="Hainaut M."/>
            <person name="Levati E."/>
            <person name="Barry K.W."/>
            <person name="Belfiori B."/>
            <person name="Cichocki N."/>
            <person name="Clum A."/>
            <person name="Dockter R.B."/>
            <person name="Fauchery L."/>
            <person name="Guy J."/>
            <person name="Iotti M."/>
            <person name="Le Tacon F."/>
            <person name="Lindquist E.A."/>
            <person name="Lipzen A."/>
            <person name="Malagnac F."/>
            <person name="Mello A."/>
            <person name="Molinier V."/>
            <person name="Miyauchi S."/>
            <person name="Poulain J."/>
            <person name="Riccioni C."/>
            <person name="Rubini A."/>
            <person name="Sitrit Y."/>
            <person name="Splivallo R."/>
            <person name="Traeger S."/>
            <person name="Wang M."/>
            <person name="Zifcakova L."/>
            <person name="Wipf D."/>
            <person name="Zambonelli A."/>
            <person name="Paolocci F."/>
            <person name="Nowrousian M."/>
            <person name="Ottonello S."/>
            <person name="Baldrian P."/>
            <person name="Spatafora J.W."/>
            <person name="Henrissat B."/>
            <person name="Nagy L.G."/>
            <person name="Aury J.M."/>
            <person name="Wincker P."/>
            <person name="Grigoriev I.V."/>
            <person name="Bonfante P."/>
            <person name="Martin F.M."/>
        </authorList>
    </citation>
    <scope>NUCLEOTIDE SEQUENCE [LARGE SCALE GENOMIC DNA]</scope>
    <source>
        <strain evidence="2 3">RN42</strain>
    </source>
</reference>
<feature type="chain" id="PRO_5018230318" evidence="1">
    <location>
        <begin position="18"/>
        <end position="118"/>
    </location>
</feature>
<keyword evidence="3" id="KW-1185">Reference proteome</keyword>
<evidence type="ECO:0000256" key="1">
    <source>
        <dbReference type="SAM" id="SignalP"/>
    </source>
</evidence>
<dbReference type="EMBL" id="ML119648">
    <property type="protein sequence ID" value="RPA86839.1"/>
    <property type="molecule type" value="Genomic_DNA"/>
</dbReference>
<feature type="signal peptide" evidence="1">
    <location>
        <begin position="1"/>
        <end position="17"/>
    </location>
</feature>